<dbReference type="PANTHER" id="PTHR13135:SF0">
    <property type="entry name" value="PHOSPHORYLATED ADAPTER RNA EXPORT PROTEIN"/>
    <property type="match status" value="1"/>
</dbReference>
<dbReference type="Pfam" id="PF10258">
    <property type="entry name" value="PHAX_RNA-bd"/>
    <property type="match status" value="1"/>
</dbReference>
<evidence type="ECO:0000256" key="5">
    <source>
        <dbReference type="ARBA" id="ARBA00022448"/>
    </source>
</evidence>
<evidence type="ECO:0000256" key="8">
    <source>
        <dbReference type="ARBA" id="ARBA00022927"/>
    </source>
</evidence>
<name>L7MG72_RHIPC</name>
<sequence length="408" mass="45724">GERTDNSLFCCLCRTCSCALYLLDTFPWPKYRAMEASVANTVSSYREDRAHSTSEDESDDEETSWKRQATDKARNAVAKAGYDFSKCAALAGVPQQESLPFRKKKVNNVWGAVINEQLLMEDLGQVSVESSQMVTWKNDRHCESYDFTRKDLDTRPDPIEPDDLFDEDGVTAHDVVDIQDPGPRGQKRSVMDRLGDRACTRPSRSRSPKIRGAGRPRRSKSDSSKSSTSEEDDEPVAEVAADIAARLEETNVELVERVVQVLGVARSRKLLGMTEDIEATGGLLIRDKSRRRTPGGVFFFLVKANTTKEEANMVFGEEIRQRERMRRKYRREQTRRIREEHVARAAAAAATPASEGTESKDAEEPERQDAIGQLEEPDRPPQAPDSGCVEVVMATVDDEDLEDGEIVD</sequence>
<keyword evidence="7" id="KW-0694">RNA-binding</keyword>
<evidence type="ECO:0000256" key="6">
    <source>
        <dbReference type="ARBA" id="ARBA00022490"/>
    </source>
</evidence>
<evidence type="ECO:0000256" key="10">
    <source>
        <dbReference type="ARBA" id="ARBA00030834"/>
    </source>
</evidence>
<feature type="region of interest" description="Disordered" evidence="11">
    <location>
        <begin position="44"/>
        <end position="70"/>
    </location>
</feature>
<feature type="region of interest" description="Disordered" evidence="11">
    <location>
        <begin position="326"/>
        <end position="389"/>
    </location>
</feature>
<feature type="compositionally biased region" description="Basic and acidic residues" evidence="11">
    <location>
        <begin position="149"/>
        <end position="158"/>
    </location>
</feature>
<reference evidence="13" key="2">
    <citation type="journal article" date="2015" name="J. Proteomics">
        <title>Sexual differences in the sialomes of the zebra tick, Rhipicephalus pulchellus.</title>
        <authorList>
            <person name="Tan A.W."/>
            <person name="Francischetti I.M."/>
            <person name="Slovak M."/>
            <person name="Kini R.M."/>
            <person name="Ribeiro J.M."/>
        </authorList>
    </citation>
    <scope>NUCLEOTIDE SEQUENCE</scope>
    <source>
        <tissue evidence="13">Salivary gland</tissue>
    </source>
</reference>
<keyword evidence="8" id="KW-0653">Protein transport</keyword>
<evidence type="ECO:0000313" key="13">
    <source>
        <dbReference type="EMBL" id="JAA62263.1"/>
    </source>
</evidence>
<feature type="compositionally biased region" description="Basic and acidic residues" evidence="11">
    <location>
        <begin position="357"/>
        <end position="369"/>
    </location>
</feature>
<feature type="compositionally biased region" description="Low complexity" evidence="11">
    <location>
        <begin position="344"/>
        <end position="353"/>
    </location>
</feature>
<evidence type="ECO:0000256" key="7">
    <source>
        <dbReference type="ARBA" id="ARBA00022884"/>
    </source>
</evidence>
<protein>
    <recommendedName>
        <fullName evidence="4">Phosphorylated adapter RNA export protein</fullName>
    </recommendedName>
    <alternativeName>
        <fullName evidence="10">RNA U small nuclear RNA export adapter protein</fullName>
    </alternativeName>
</protein>
<comment type="subcellular location">
    <subcellularLocation>
        <location evidence="2">Cytoplasm</location>
    </subcellularLocation>
    <subcellularLocation>
        <location evidence="1">Nucleus</location>
    </subcellularLocation>
</comment>
<dbReference type="InterPro" id="IPR038092">
    <property type="entry name" value="PHAX_RNA-binding_sf"/>
</dbReference>
<feature type="compositionally biased region" description="Acidic residues" evidence="11">
    <location>
        <begin position="159"/>
        <end position="169"/>
    </location>
</feature>
<dbReference type="InterPro" id="IPR039047">
    <property type="entry name" value="PHAX"/>
</dbReference>
<evidence type="ECO:0000256" key="9">
    <source>
        <dbReference type="ARBA" id="ARBA00023242"/>
    </source>
</evidence>
<dbReference type="GO" id="GO:0005737">
    <property type="term" value="C:cytoplasm"/>
    <property type="evidence" value="ECO:0007669"/>
    <property type="project" value="UniProtKB-SubCell"/>
</dbReference>
<feature type="compositionally biased region" description="Basic and acidic residues" evidence="11">
    <location>
        <begin position="189"/>
        <end position="199"/>
    </location>
</feature>
<feature type="compositionally biased region" description="Basic and acidic residues" evidence="11">
    <location>
        <begin position="331"/>
        <end position="343"/>
    </location>
</feature>
<evidence type="ECO:0000256" key="1">
    <source>
        <dbReference type="ARBA" id="ARBA00004123"/>
    </source>
</evidence>
<dbReference type="PANTHER" id="PTHR13135">
    <property type="entry name" value="CYTOSOLIC RESINIFERATOXIN BINDING PROTEIN RBP-26"/>
    <property type="match status" value="1"/>
</dbReference>
<comment type="similarity">
    <text evidence="3">Belongs to the PHAX family.</text>
</comment>
<dbReference type="GO" id="GO:0015031">
    <property type="term" value="P:protein transport"/>
    <property type="evidence" value="ECO:0007669"/>
    <property type="project" value="UniProtKB-KW"/>
</dbReference>
<reference evidence="13" key="1">
    <citation type="submission" date="2012-11" db="EMBL/GenBank/DDBJ databases">
        <authorList>
            <person name="Lucero-Rivera Y.E."/>
            <person name="Tovar-Ramirez D."/>
        </authorList>
    </citation>
    <scope>NUCLEOTIDE SEQUENCE</scope>
    <source>
        <tissue evidence="13">Salivary gland</tissue>
    </source>
</reference>
<feature type="compositionally biased region" description="Basic residues" evidence="11">
    <location>
        <begin position="203"/>
        <end position="218"/>
    </location>
</feature>
<keyword evidence="6" id="KW-0963">Cytoplasm</keyword>
<evidence type="ECO:0000259" key="12">
    <source>
        <dbReference type="Pfam" id="PF10258"/>
    </source>
</evidence>
<accession>L7MG72</accession>
<proteinExistence type="evidence at transcript level"/>
<dbReference type="InterPro" id="IPR019385">
    <property type="entry name" value="PHAX_RNA-binding_domain"/>
</dbReference>
<feature type="domain" description="Phosphorylated adapter RNA export protein RNA-binding" evidence="12">
    <location>
        <begin position="239"/>
        <end position="318"/>
    </location>
</feature>
<feature type="non-terminal residue" evidence="13">
    <location>
        <position position="1"/>
    </location>
</feature>
<evidence type="ECO:0000256" key="2">
    <source>
        <dbReference type="ARBA" id="ARBA00004496"/>
    </source>
</evidence>
<dbReference type="GO" id="GO:0003723">
    <property type="term" value="F:RNA binding"/>
    <property type="evidence" value="ECO:0007669"/>
    <property type="project" value="UniProtKB-KW"/>
</dbReference>
<dbReference type="AlphaFoldDB" id="L7MG72"/>
<evidence type="ECO:0000256" key="4">
    <source>
        <dbReference type="ARBA" id="ARBA00016856"/>
    </source>
</evidence>
<dbReference type="GO" id="GO:0005634">
    <property type="term" value="C:nucleus"/>
    <property type="evidence" value="ECO:0007669"/>
    <property type="project" value="UniProtKB-SubCell"/>
</dbReference>
<dbReference type="EMBL" id="GACK01002771">
    <property type="protein sequence ID" value="JAA62263.1"/>
    <property type="molecule type" value="mRNA"/>
</dbReference>
<dbReference type="GO" id="GO:0006408">
    <property type="term" value="P:snRNA export from nucleus"/>
    <property type="evidence" value="ECO:0007669"/>
    <property type="project" value="InterPro"/>
</dbReference>
<dbReference type="Gene3D" id="1.10.10.1440">
    <property type="entry name" value="PHAX RNA-binding domain"/>
    <property type="match status" value="1"/>
</dbReference>
<keyword evidence="9" id="KW-0539">Nucleus</keyword>
<evidence type="ECO:0000256" key="3">
    <source>
        <dbReference type="ARBA" id="ARBA00006094"/>
    </source>
</evidence>
<keyword evidence="5" id="KW-0813">Transport</keyword>
<feature type="compositionally biased region" description="Basic and acidic residues" evidence="11">
    <location>
        <begin position="45"/>
        <end position="54"/>
    </location>
</feature>
<evidence type="ECO:0000256" key="11">
    <source>
        <dbReference type="SAM" id="MobiDB-lite"/>
    </source>
</evidence>
<feature type="region of interest" description="Disordered" evidence="11">
    <location>
        <begin position="149"/>
        <end position="237"/>
    </location>
</feature>
<organism evidence="13">
    <name type="scientific">Rhipicephalus pulchellus</name>
    <name type="common">Yellow backed tick</name>
    <name type="synonym">Dermacentor pulchellus</name>
    <dbReference type="NCBI Taxonomy" id="72859"/>
    <lineage>
        <taxon>Eukaryota</taxon>
        <taxon>Metazoa</taxon>
        <taxon>Ecdysozoa</taxon>
        <taxon>Arthropoda</taxon>
        <taxon>Chelicerata</taxon>
        <taxon>Arachnida</taxon>
        <taxon>Acari</taxon>
        <taxon>Parasitiformes</taxon>
        <taxon>Ixodida</taxon>
        <taxon>Ixodoidea</taxon>
        <taxon>Ixodidae</taxon>
        <taxon>Rhipicephalinae</taxon>
        <taxon>Rhipicephalus</taxon>
        <taxon>Rhipicephalus</taxon>
    </lineage>
</organism>